<dbReference type="PANTHER" id="PTHR48015">
    <property type="entry name" value="SERINE/THREONINE-PROTEIN KINASE TAO"/>
    <property type="match status" value="1"/>
</dbReference>
<dbReference type="GO" id="GO:0043408">
    <property type="term" value="P:regulation of MAPK cascade"/>
    <property type="evidence" value="ECO:0007669"/>
    <property type="project" value="TreeGrafter"/>
</dbReference>
<dbReference type="PROSITE" id="PS50011">
    <property type="entry name" value="PROTEIN_KINASE_DOM"/>
    <property type="match status" value="1"/>
</dbReference>
<keyword evidence="1" id="KW-0067">ATP-binding</keyword>
<dbReference type="InterPro" id="IPR000719">
    <property type="entry name" value="Prot_kinase_dom"/>
</dbReference>
<organism evidence="4 5">
    <name type="scientific">Denticeps clupeoides</name>
    <name type="common">denticle herring</name>
    <dbReference type="NCBI Taxonomy" id="299321"/>
    <lineage>
        <taxon>Eukaryota</taxon>
        <taxon>Metazoa</taxon>
        <taxon>Chordata</taxon>
        <taxon>Craniata</taxon>
        <taxon>Vertebrata</taxon>
        <taxon>Euteleostomi</taxon>
        <taxon>Actinopterygii</taxon>
        <taxon>Neopterygii</taxon>
        <taxon>Teleostei</taxon>
        <taxon>Clupei</taxon>
        <taxon>Clupeiformes</taxon>
        <taxon>Denticipitoidei</taxon>
        <taxon>Denticipitidae</taxon>
        <taxon>Denticeps</taxon>
    </lineage>
</organism>
<gene>
    <name evidence="4" type="primary">STK33</name>
</gene>
<dbReference type="Ensembl" id="ENSDCDT00010037911.1">
    <property type="protein sequence ID" value="ENSDCDP00010030535.1"/>
    <property type="gene ID" value="ENSDCDG00010019589.1"/>
</dbReference>
<accession>A0AAY4CBG4</accession>
<dbReference type="PROSITE" id="PS00109">
    <property type="entry name" value="PROTEIN_KINASE_TYR"/>
    <property type="match status" value="1"/>
</dbReference>
<keyword evidence="1" id="KW-0547">Nucleotide-binding</keyword>
<evidence type="ECO:0000256" key="2">
    <source>
        <dbReference type="SAM" id="MobiDB-lite"/>
    </source>
</evidence>
<proteinExistence type="predicted"/>
<dbReference type="Proteomes" id="UP000694580">
    <property type="component" value="Chromosome 11"/>
</dbReference>
<evidence type="ECO:0000256" key="1">
    <source>
        <dbReference type="PROSITE-ProRule" id="PRU10141"/>
    </source>
</evidence>
<reference evidence="4 5" key="1">
    <citation type="submission" date="2020-06" db="EMBL/GenBank/DDBJ databases">
        <authorList>
            <consortium name="Wellcome Sanger Institute Data Sharing"/>
        </authorList>
    </citation>
    <scope>NUCLEOTIDE SEQUENCE [LARGE SCALE GENOMIC DNA]</scope>
</reference>
<evidence type="ECO:0000313" key="4">
    <source>
        <dbReference type="Ensembl" id="ENSDCDP00010030535.1"/>
    </source>
</evidence>
<dbReference type="GeneTree" id="ENSGT00940000163015"/>
<reference evidence="4" key="3">
    <citation type="submission" date="2025-09" db="UniProtKB">
        <authorList>
            <consortium name="Ensembl"/>
        </authorList>
    </citation>
    <scope>IDENTIFICATION</scope>
</reference>
<evidence type="ECO:0000313" key="5">
    <source>
        <dbReference type="Proteomes" id="UP000694580"/>
    </source>
</evidence>
<dbReference type="AlphaFoldDB" id="A0AAY4CBG4"/>
<dbReference type="GO" id="GO:0005524">
    <property type="term" value="F:ATP binding"/>
    <property type="evidence" value="ECO:0007669"/>
    <property type="project" value="UniProtKB-UniRule"/>
</dbReference>
<name>A0AAY4CBG4_9TELE</name>
<dbReference type="GO" id="GO:0004674">
    <property type="term" value="F:protein serine/threonine kinase activity"/>
    <property type="evidence" value="ECO:0007669"/>
    <property type="project" value="TreeGrafter"/>
</dbReference>
<keyword evidence="5" id="KW-1185">Reference proteome</keyword>
<sequence>PRHRHQATPGPGSLLSAALSSADKQLVDLLKSYDIPVKDPLEDYVFLKCIGKGYYGKIFKARNRQTGQLVAVKILECTPENPEGAIIESNFLQFFEHQNVIRMVGKCHWENQLYIFTELCGKGDLCTLRTKTGAYKETEIAFVTKKVLEGLHHIHSNGYLHSDIRPQNILISDAGEVKIADLGDVTHESLATEIYGRYGYMAPEMVKVDREDAYDQKVDIWSLGMMMINMAEGKPALTFENIHLTTEHWVTSEPPTIKKKKKWSGSFHDFVQAALSKDPTMRPTAEELLQHDFVRDLKCKPHPFVKRLGSMTSLESSHSGFSSTTSSNQSRGEQESLPAHDLLT</sequence>
<reference evidence="4" key="2">
    <citation type="submission" date="2025-08" db="UniProtKB">
        <authorList>
            <consortium name="Ensembl"/>
        </authorList>
    </citation>
    <scope>IDENTIFICATION</scope>
</reference>
<dbReference type="GO" id="GO:0005737">
    <property type="term" value="C:cytoplasm"/>
    <property type="evidence" value="ECO:0007669"/>
    <property type="project" value="TreeGrafter"/>
</dbReference>
<feature type="compositionally biased region" description="Low complexity" evidence="2">
    <location>
        <begin position="314"/>
        <end position="330"/>
    </location>
</feature>
<dbReference type="Pfam" id="PF00069">
    <property type="entry name" value="Pkinase"/>
    <property type="match status" value="1"/>
</dbReference>
<dbReference type="InterPro" id="IPR011009">
    <property type="entry name" value="Kinase-like_dom_sf"/>
</dbReference>
<dbReference type="GO" id="GO:0048812">
    <property type="term" value="P:neuron projection morphogenesis"/>
    <property type="evidence" value="ECO:0007669"/>
    <property type="project" value="TreeGrafter"/>
</dbReference>
<protein>
    <recommendedName>
        <fullName evidence="3">Protein kinase domain-containing protein</fullName>
    </recommendedName>
</protein>
<dbReference type="PANTHER" id="PTHR48015:SF21">
    <property type="entry name" value="MISSHAPEN, ISOFORM A"/>
    <property type="match status" value="1"/>
</dbReference>
<feature type="binding site" evidence="1">
    <location>
        <position position="73"/>
    </location>
    <ligand>
        <name>ATP</name>
        <dbReference type="ChEBI" id="CHEBI:30616"/>
    </ligand>
</feature>
<feature type="domain" description="Protein kinase" evidence="3">
    <location>
        <begin position="44"/>
        <end position="294"/>
    </location>
</feature>
<dbReference type="InterPro" id="IPR050285">
    <property type="entry name" value="STE20_Ser/Thr_kinase"/>
</dbReference>
<dbReference type="InterPro" id="IPR008266">
    <property type="entry name" value="Tyr_kinase_AS"/>
</dbReference>
<dbReference type="SUPFAM" id="SSF56112">
    <property type="entry name" value="Protein kinase-like (PK-like)"/>
    <property type="match status" value="1"/>
</dbReference>
<dbReference type="Gene3D" id="1.10.510.10">
    <property type="entry name" value="Transferase(Phosphotransferase) domain 1"/>
    <property type="match status" value="1"/>
</dbReference>
<feature type="region of interest" description="Disordered" evidence="2">
    <location>
        <begin position="314"/>
        <end position="344"/>
    </location>
</feature>
<dbReference type="GO" id="GO:0000165">
    <property type="term" value="P:MAPK cascade"/>
    <property type="evidence" value="ECO:0007669"/>
    <property type="project" value="TreeGrafter"/>
</dbReference>
<dbReference type="PROSITE" id="PS00107">
    <property type="entry name" value="PROTEIN_KINASE_ATP"/>
    <property type="match status" value="1"/>
</dbReference>
<dbReference type="InterPro" id="IPR017441">
    <property type="entry name" value="Protein_kinase_ATP_BS"/>
</dbReference>
<evidence type="ECO:0000259" key="3">
    <source>
        <dbReference type="PROSITE" id="PS50011"/>
    </source>
</evidence>